<dbReference type="PANTHER" id="PTHR43133:SF46">
    <property type="entry name" value="RNA POLYMERASE SIGMA-70 FACTOR ECF SUBFAMILY"/>
    <property type="match status" value="1"/>
</dbReference>
<keyword evidence="8" id="KW-1185">Reference proteome</keyword>
<organism evidence="7 8">
    <name type="scientific">Arcicella aurantiaca</name>
    <dbReference type="NCBI Taxonomy" id="591202"/>
    <lineage>
        <taxon>Bacteria</taxon>
        <taxon>Pseudomonadati</taxon>
        <taxon>Bacteroidota</taxon>
        <taxon>Cytophagia</taxon>
        <taxon>Cytophagales</taxon>
        <taxon>Flectobacillaceae</taxon>
        <taxon>Arcicella</taxon>
    </lineage>
</organism>
<dbReference type="InterPro" id="IPR013325">
    <property type="entry name" value="RNA_pol_sigma_r2"/>
</dbReference>
<feature type="domain" description="RNA polymerase sigma-70 region 2" evidence="5">
    <location>
        <begin position="47"/>
        <end position="110"/>
    </location>
</feature>
<dbReference type="InterPro" id="IPR039425">
    <property type="entry name" value="RNA_pol_sigma-70-like"/>
</dbReference>
<dbReference type="InterPro" id="IPR014327">
    <property type="entry name" value="RNA_pol_sigma70_bacteroid"/>
</dbReference>
<dbReference type="GO" id="GO:0016987">
    <property type="term" value="F:sigma factor activity"/>
    <property type="evidence" value="ECO:0007669"/>
    <property type="project" value="UniProtKB-KW"/>
</dbReference>
<evidence type="ECO:0000256" key="4">
    <source>
        <dbReference type="ARBA" id="ARBA00023163"/>
    </source>
</evidence>
<keyword evidence="3" id="KW-0731">Sigma factor</keyword>
<dbReference type="NCBIfam" id="TIGR02937">
    <property type="entry name" value="sigma70-ECF"/>
    <property type="match status" value="1"/>
</dbReference>
<keyword evidence="2" id="KW-0805">Transcription regulation</keyword>
<comment type="caution">
    <text evidence="7">The sequence shown here is derived from an EMBL/GenBank/DDBJ whole genome shotgun (WGS) entry which is preliminary data.</text>
</comment>
<dbReference type="Pfam" id="PF04542">
    <property type="entry name" value="Sigma70_r2"/>
    <property type="match status" value="1"/>
</dbReference>
<reference evidence="7 8" key="1">
    <citation type="submission" date="2018-05" db="EMBL/GenBank/DDBJ databases">
        <title>Genomic Encyclopedia of Archaeal and Bacterial Type Strains, Phase II (KMG-II): from individual species to whole genera.</title>
        <authorList>
            <person name="Goeker M."/>
        </authorList>
    </citation>
    <scope>NUCLEOTIDE SEQUENCE [LARGE SCALE GENOMIC DNA]</scope>
    <source>
        <strain evidence="7 8">DSM 22214</strain>
    </source>
</reference>
<evidence type="ECO:0000259" key="6">
    <source>
        <dbReference type="Pfam" id="PF08281"/>
    </source>
</evidence>
<gene>
    <name evidence="7" type="ORF">LV89_01554</name>
</gene>
<evidence type="ECO:0000256" key="2">
    <source>
        <dbReference type="ARBA" id="ARBA00023015"/>
    </source>
</evidence>
<evidence type="ECO:0000256" key="1">
    <source>
        <dbReference type="ARBA" id="ARBA00010641"/>
    </source>
</evidence>
<evidence type="ECO:0000313" key="8">
    <source>
        <dbReference type="Proteomes" id="UP000245489"/>
    </source>
</evidence>
<evidence type="ECO:0000256" key="3">
    <source>
        <dbReference type="ARBA" id="ARBA00023082"/>
    </source>
</evidence>
<dbReference type="InterPro" id="IPR007627">
    <property type="entry name" value="RNA_pol_sigma70_r2"/>
</dbReference>
<evidence type="ECO:0000259" key="5">
    <source>
        <dbReference type="Pfam" id="PF04542"/>
    </source>
</evidence>
<dbReference type="SUPFAM" id="SSF88659">
    <property type="entry name" value="Sigma3 and sigma4 domains of RNA polymerase sigma factors"/>
    <property type="match status" value="1"/>
</dbReference>
<dbReference type="InterPro" id="IPR014284">
    <property type="entry name" value="RNA_pol_sigma-70_dom"/>
</dbReference>
<dbReference type="Pfam" id="PF08281">
    <property type="entry name" value="Sigma70_r4_2"/>
    <property type="match status" value="1"/>
</dbReference>
<dbReference type="Gene3D" id="1.10.1740.10">
    <property type="match status" value="1"/>
</dbReference>
<dbReference type="NCBIfam" id="TIGR02985">
    <property type="entry name" value="Sig70_bacteroi1"/>
    <property type="match status" value="1"/>
</dbReference>
<dbReference type="InterPro" id="IPR013249">
    <property type="entry name" value="RNA_pol_sigma70_r4_t2"/>
</dbReference>
<dbReference type="Proteomes" id="UP000245489">
    <property type="component" value="Unassembled WGS sequence"/>
</dbReference>
<sequence length="205" mass="24125">MNYLSKSDNAIKNIELKPSSDSPPILKEDLMIRKIFEEDTRMGCEILFSKYFSMLCSHATRLVYSREVAEDIVSEIFCHLWKEQIFSQITGSYRAYLFKAVRHRAYNYIRWEMSRQSDVEVFELEIIHPQMNSDDMMEFEELSEKINETINGLPTQCRNIFLLNRFENKKYKDIAEELNISVKAVEAQVSKALSILRKALIEESI</sequence>
<name>A0A316EDE2_9BACT</name>
<accession>A0A316EDE2</accession>
<dbReference type="GO" id="GO:0003677">
    <property type="term" value="F:DNA binding"/>
    <property type="evidence" value="ECO:0007669"/>
    <property type="project" value="InterPro"/>
</dbReference>
<dbReference type="GO" id="GO:0006352">
    <property type="term" value="P:DNA-templated transcription initiation"/>
    <property type="evidence" value="ECO:0007669"/>
    <property type="project" value="InterPro"/>
</dbReference>
<dbReference type="InterPro" id="IPR036388">
    <property type="entry name" value="WH-like_DNA-bd_sf"/>
</dbReference>
<dbReference type="SUPFAM" id="SSF88946">
    <property type="entry name" value="Sigma2 domain of RNA polymerase sigma factors"/>
    <property type="match status" value="1"/>
</dbReference>
<dbReference type="Gene3D" id="1.10.10.10">
    <property type="entry name" value="Winged helix-like DNA-binding domain superfamily/Winged helix DNA-binding domain"/>
    <property type="match status" value="1"/>
</dbReference>
<feature type="domain" description="RNA polymerase sigma factor 70 region 4 type 2" evidence="6">
    <location>
        <begin position="144"/>
        <end position="194"/>
    </location>
</feature>
<evidence type="ECO:0000313" key="7">
    <source>
        <dbReference type="EMBL" id="PWK27663.1"/>
    </source>
</evidence>
<dbReference type="EMBL" id="QGGO01000006">
    <property type="protein sequence ID" value="PWK27663.1"/>
    <property type="molecule type" value="Genomic_DNA"/>
</dbReference>
<dbReference type="InterPro" id="IPR013324">
    <property type="entry name" value="RNA_pol_sigma_r3/r4-like"/>
</dbReference>
<dbReference type="AlphaFoldDB" id="A0A316EDE2"/>
<dbReference type="PANTHER" id="PTHR43133">
    <property type="entry name" value="RNA POLYMERASE ECF-TYPE SIGMA FACTO"/>
    <property type="match status" value="1"/>
</dbReference>
<comment type="similarity">
    <text evidence="1">Belongs to the sigma-70 factor family. ECF subfamily.</text>
</comment>
<protein>
    <submittedName>
        <fullName evidence="7">RNA polymerase sigma-70 factor (ECF subfamily)</fullName>
    </submittedName>
</protein>
<proteinExistence type="inferred from homology"/>
<keyword evidence="4" id="KW-0804">Transcription</keyword>